<proteinExistence type="predicted"/>
<dbReference type="EMBL" id="CYPS01000043">
    <property type="protein sequence ID" value="CUH44155.1"/>
    <property type="molecule type" value="Genomic_DNA"/>
</dbReference>
<organism evidence="1 2">
    <name type="scientific">Ruegeria atlantica</name>
    <dbReference type="NCBI Taxonomy" id="81569"/>
    <lineage>
        <taxon>Bacteria</taxon>
        <taxon>Pseudomonadati</taxon>
        <taxon>Pseudomonadota</taxon>
        <taxon>Alphaproteobacteria</taxon>
        <taxon>Rhodobacterales</taxon>
        <taxon>Roseobacteraceae</taxon>
        <taxon>Ruegeria</taxon>
    </lineage>
</organism>
<keyword evidence="2" id="KW-1185">Reference proteome</keyword>
<evidence type="ECO:0000313" key="2">
    <source>
        <dbReference type="Proteomes" id="UP000050786"/>
    </source>
</evidence>
<name>A0A0P1EP26_9RHOB</name>
<dbReference type="AlphaFoldDB" id="A0A0P1EP26"/>
<gene>
    <name evidence="1" type="ORF">RUM4293_03052</name>
</gene>
<protein>
    <submittedName>
        <fullName evidence="1">Uncharacterized protein</fullName>
    </submittedName>
</protein>
<reference evidence="2" key="1">
    <citation type="submission" date="2015-09" db="EMBL/GenBank/DDBJ databases">
        <authorList>
            <person name="Rodrigo-Torres L."/>
            <person name="Arahal D.R."/>
        </authorList>
    </citation>
    <scope>NUCLEOTIDE SEQUENCE [LARGE SCALE GENOMIC DNA]</scope>
    <source>
        <strain evidence="2">CECT 4293</strain>
    </source>
</reference>
<evidence type="ECO:0000313" key="1">
    <source>
        <dbReference type="EMBL" id="CUH44155.1"/>
    </source>
</evidence>
<sequence length="42" mass="4657">MPPDKDIILRIKAANTSATPTMIGSMRCAHLSRPHGFRRHAT</sequence>
<accession>A0A0P1EP26</accession>
<dbReference type="Proteomes" id="UP000050786">
    <property type="component" value="Unassembled WGS sequence"/>
</dbReference>